<sequence>MLALQAVANPSRACGLELGLTGNQLLPVPAAAGTQMQQQQQQQQQSRASRRTSSASKEKMRDSSSCSSEDNSSRPLSSRSSSTNSSGRASRCTSDSSSSSLLLQHGSGTTAVASGRPKQQSKPSTTNSRATATYSSVCVAADPAAWLPQQHPAVVAALTADIQAALSPAAASSMQLAAEHPIFSEGGASSSPASPTAAQSRRNTSDSPAGCKTKLQRTLQLLVPQFPATPPTLLFSTGQQEQQLEAQMQPQQSNELLTLHSVKMCVRYSGVANNSVKQVFRASGFKATKGSSWGVLWGSLAPPELLAGINSWQRHNHFPGTWELGRKDRLYRNIAAAARRTRDPAAFNFVPKFFILPADLEDFKLDLAQNPKTTYIRKPVASSRGRGVRVVTNAHALDAASLNDVILQHYIPDPLLIGGRKFDLRVYVAVTSLDPLRVYVYKEGLVRFASEQYSSSKSSLKHATMHLTNYSINKGAANFKQPSSNSRKANAGSGKGQQQQQGTEAAGAIDAGGAEDSDSDNSCDGEHGGDSSICRDRPAPAAAAAASKWSFQQLADHLQQQGFAWANIWQQVCSIVAQTMIAAEPALSAATRSAGNPNLMRCCFEVFGFDVLLDSQLRCWLLEVNTCPALNADSPLDMAVKTSMVADLLGLVGVTPYDKQLFDQTQAADRQARLTGLQQPPTAAAAAAGSRAQSGSGSSTKDSCKPPGAAAGRASSSKAAAVAAAAAAAAARIIKDVEQLQLLAVPPQQLPECIRETQAEWRRCCRQQQRWQRVVPDPDPTVAAKQCAMFETPRLANALVAKYAQELQLRQK</sequence>
<feature type="compositionally biased region" description="Low complexity" evidence="4">
    <location>
        <begin position="683"/>
        <end position="699"/>
    </location>
</feature>
<dbReference type="Proteomes" id="UP000256970">
    <property type="component" value="Unassembled WGS sequence"/>
</dbReference>
<evidence type="ECO:0000313" key="6">
    <source>
        <dbReference type="Proteomes" id="UP000256970"/>
    </source>
</evidence>
<feature type="region of interest" description="Disordered" evidence="4">
    <location>
        <begin position="183"/>
        <end position="211"/>
    </location>
</feature>
<feature type="region of interest" description="Disordered" evidence="4">
    <location>
        <begin position="476"/>
        <end position="537"/>
    </location>
</feature>
<accession>A0A383WCA2</accession>
<name>A0A383WCA2_TETOB</name>
<keyword evidence="6" id="KW-1185">Reference proteome</keyword>
<feature type="region of interest" description="Disordered" evidence="4">
    <location>
        <begin position="31"/>
        <end position="131"/>
    </location>
</feature>
<evidence type="ECO:0000256" key="3">
    <source>
        <dbReference type="ARBA" id="ARBA00022840"/>
    </source>
</evidence>
<feature type="compositionally biased region" description="Polar residues" evidence="4">
    <location>
        <begin position="117"/>
        <end position="131"/>
    </location>
</feature>
<organism evidence="5 6">
    <name type="scientific">Tetradesmus obliquus</name>
    <name type="common">Green alga</name>
    <name type="synonym">Acutodesmus obliquus</name>
    <dbReference type="NCBI Taxonomy" id="3088"/>
    <lineage>
        <taxon>Eukaryota</taxon>
        <taxon>Viridiplantae</taxon>
        <taxon>Chlorophyta</taxon>
        <taxon>core chlorophytes</taxon>
        <taxon>Chlorophyceae</taxon>
        <taxon>CS clade</taxon>
        <taxon>Sphaeropleales</taxon>
        <taxon>Scenedesmaceae</taxon>
        <taxon>Tetradesmus</taxon>
    </lineage>
</organism>
<evidence type="ECO:0000313" key="5">
    <source>
        <dbReference type="EMBL" id="SZX75255.1"/>
    </source>
</evidence>
<feature type="compositionally biased region" description="Low complexity" evidence="4">
    <location>
        <begin position="63"/>
        <end position="110"/>
    </location>
</feature>
<keyword evidence="3" id="KW-0067">ATP-binding</keyword>
<keyword evidence="1" id="KW-0436">Ligase</keyword>
<evidence type="ECO:0000256" key="2">
    <source>
        <dbReference type="ARBA" id="ARBA00022741"/>
    </source>
</evidence>
<dbReference type="EMBL" id="FNXT01001227">
    <property type="protein sequence ID" value="SZX75255.1"/>
    <property type="molecule type" value="Genomic_DNA"/>
</dbReference>
<feature type="region of interest" description="Disordered" evidence="4">
    <location>
        <begin position="677"/>
        <end position="712"/>
    </location>
</feature>
<evidence type="ECO:0000256" key="4">
    <source>
        <dbReference type="SAM" id="MobiDB-lite"/>
    </source>
</evidence>
<dbReference type="PANTHER" id="PTHR12241">
    <property type="entry name" value="TUBULIN POLYGLUTAMYLASE"/>
    <property type="match status" value="1"/>
</dbReference>
<dbReference type="Pfam" id="PF03133">
    <property type="entry name" value="TTL"/>
    <property type="match status" value="2"/>
</dbReference>
<dbReference type="PROSITE" id="PS51221">
    <property type="entry name" value="TTL"/>
    <property type="match status" value="1"/>
</dbReference>
<reference evidence="5 6" key="1">
    <citation type="submission" date="2016-10" db="EMBL/GenBank/DDBJ databases">
        <authorList>
            <person name="Cai Z."/>
        </authorList>
    </citation>
    <scope>NUCLEOTIDE SEQUENCE [LARGE SCALE GENOMIC DNA]</scope>
</reference>
<feature type="compositionally biased region" description="Basic and acidic residues" evidence="4">
    <location>
        <begin position="524"/>
        <end position="537"/>
    </location>
</feature>
<gene>
    <name evidence="5" type="ORF">BQ4739_LOCUS15544</name>
</gene>
<dbReference type="AlphaFoldDB" id="A0A383WCA2"/>
<dbReference type="GO" id="GO:0000226">
    <property type="term" value="P:microtubule cytoskeleton organization"/>
    <property type="evidence" value="ECO:0007669"/>
    <property type="project" value="TreeGrafter"/>
</dbReference>
<keyword evidence="2" id="KW-0547">Nucleotide-binding</keyword>
<dbReference type="InterPro" id="IPR004344">
    <property type="entry name" value="TTL/TTLL_fam"/>
</dbReference>
<feature type="compositionally biased region" description="Acidic residues" evidence="4">
    <location>
        <begin position="513"/>
        <end position="523"/>
    </location>
</feature>
<evidence type="ECO:0000256" key="1">
    <source>
        <dbReference type="ARBA" id="ARBA00022598"/>
    </source>
</evidence>
<feature type="compositionally biased region" description="Low complexity" evidence="4">
    <location>
        <begin position="31"/>
        <end position="55"/>
    </location>
</feature>
<dbReference type="Gene3D" id="3.30.470.20">
    <property type="entry name" value="ATP-grasp fold, B domain"/>
    <property type="match status" value="1"/>
</dbReference>
<dbReference type="GO" id="GO:0036064">
    <property type="term" value="C:ciliary basal body"/>
    <property type="evidence" value="ECO:0007669"/>
    <property type="project" value="TreeGrafter"/>
</dbReference>
<feature type="compositionally biased region" description="Low complexity" evidence="4">
    <location>
        <begin position="188"/>
        <end position="198"/>
    </location>
</feature>
<dbReference type="GO" id="GO:0005524">
    <property type="term" value="F:ATP binding"/>
    <property type="evidence" value="ECO:0007669"/>
    <property type="project" value="UniProtKB-KW"/>
</dbReference>
<dbReference type="GO" id="GO:0070740">
    <property type="term" value="F:tubulin-glutamic acid ligase activity"/>
    <property type="evidence" value="ECO:0007669"/>
    <property type="project" value="TreeGrafter"/>
</dbReference>
<protein>
    <submittedName>
        <fullName evidence="5">Uncharacterized protein</fullName>
    </submittedName>
</protein>
<dbReference type="SUPFAM" id="SSF56059">
    <property type="entry name" value="Glutathione synthetase ATP-binding domain-like"/>
    <property type="match status" value="1"/>
</dbReference>
<dbReference type="GO" id="GO:0015631">
    <property type="term" value="F:tubulin binding"/>
    <property type="evidence" value="ECO:0007669"/>
    <property type="project" value="TreeGrafter"/>
</dbReference>
<feature type="compositionally biased region" description="Low complexity" evidence="4">
    <location>
        <begin position="489"/>
        <end position="512"/>
    </location>
</feature>
<proteinExistence type="predicted"/>